<feature type="transmembrane region" description="Helical" evidence="1">
    <location>
        <begin position="20"/>
        <end position="41"/>
    </location>
</feature>
<evidence type="ECO:0000313" key="3">
    <source>
        <dbReference type="Proteomes" id="UP001595868"/>
    </source>
</evidence>
<evidence type="ECO:0000256" key="1">
    <source>
        <dbReference type="SAM" id="Phobius"/>
    </source>
</evidence>
<feature type="transmembrane region" description="Helical" evidence="1">
    <location>
        <begin position="79"/>
        <end position="102"/>
    </location>
</feature>
<feature type="transmembrane region" description="Helical" evidence="1">
    <location>
        <begin position="463"/>
        <end position="483"/>
    </location>
</feature>
<name>A0ABV8KSR0_9ACTN</name>
<feature type="transmembrane region" description="Helical" evidence="1">
    <location>
        <begin position="154"/>
        <end position="179"/>
    </location>
</feature>
<organism evidence="2 3">
    <name type="scientific">Micromonospora zhanjiangensis</name>
    <dbReference type="NCBI Taxonomy" id="1522057"/>
    <lineage>
        <taxon>Bacteria</taxon>
        <taxon>Bacillati</taxon>
        <taxon>Actinomycetota</taxon>
        <taxon>Actinomycetes</taxon>
        <taxon>Micromonosporales</taxon>
        <taxon>Micromonosporaceae</taxon>
        <taxon>Micromonospora</taxon>
    </lineage>
</organism>
<keyword evidence="3" id="KW-1185">Reference proteome</keyword>
<keyword evidence="1" id="KW-0472">Membrane</keyword>
<protein>
    <submittedName>
        <fullName evidence="2">ABC transporter permease</fullName>
    </submittedName>
</protein>
<evidence type="ECO:0000313" key="2">
    <source>
        <dbReference type="EMBL" id="MFC4109018.1"/>
    </source>
</evidence>
<feature type="transmembrane region" description="Helical" evidence="1">
    <location>
        <begin position="340"/>
        <end position="363"/>
    </location>
</feature>
<feature type="transmembrane region" description="Helical" evidence="1">
    <location>
        <begin position="123"/>
        <end position="148"/>
    </location>
</feature>
<proteinExistence type="predicted"/>
<dbReference type="RefSeq" id="WP_377549948.1">
    <property type="nucleotide sequence ID" value="NZ_JBHSBN010000020.1"/>
</dbReference>
<feature type="transmembrane region" description="Helical" evidence="1">
    <location>
        <begin position="297"/>
        <end position="320"/>
    </location>
</feature>
<accession>A0ABV8KSR0</accession>
<gene>
    <name evidence="2" type="ORF">ACFOX0_24195</name>
</gene>
<feature type="transmembrane region" description="Helical" evidence="1">
    <location>
        <begin position="191"/>
        <end position="219"/>
    </location>
</feature>
<feature type="transmembrane region" description="Helical" evidence="1">
    <location>
        <begin position="503"/>
        <end position="527"/>
    </location>
</feature>
<feature type="transmembrane region" description="Helical" evidence="1">
    <location>
        <begin position="396"/>
        <end position="420"/>
    </location>
</feature>
<keyword evidence="1" id="KW-0812">Transmembrane</keyword>
<feature type="transmembrane region" description="Helical" evidence="1">
    <location>
        <begin position="239"/>
        <end position="259"/>
    </location>
</feature>
<keyword evidence="1" id="KW-1133">Transmembrane helix</keyword>
<feature type="transmembrane region" description="Helical" evidence="1">
    <location>
        <begin position="432"/>
        <end position="456"/>
    </location>
</feature>
<reference evidence="3" key="1">
    <citation type="journal article" date="2019" name="Int. J. Syst. Evol. Microbiol.">
        <title>The Global Catalogue of Microorganisms (GCM) 10K type strain sequencing project: providing services to taxonomists for standard genome sequencing and annotation.</title>
        <authorList>
            <consortium name="The Broad Institute Genomics Platform"/>
            <consortium name="The Broad Institute Genome Sequencing Center for Infectious Disease"/>
            <person name="Wu L."/>
            <person name="Ma J."/>
        </authorList>
    </citation>
    <scope>NUCLEOTIDE SEQUENCE [LARGE SCALE GENOMIC DNA]</scope>
    <source>
        <strain evidence="3">2902at01</strain>
    </source>
</reference>
<comment type="caution">
    <text evidence="2">The sequence shown here is derived from an EMBL/GenBank/DDBJ whole genome shotgun (WGS) entry which is preliminary data.</text>
</comment>
<dbReference type="EMBL" id="JBHSBN010000020">
    <property type="protein sequence ID" value="MFC4109018.1"/>
    <property type="molecule type" value="Genomic_DNA"/>
</dbReference>
<sequence length="535" mass="54660">MNIVVGAGSLVRLILRRDRVLMPLWVLAFGLIPLSYVTSFADLFPTAAQRQQYADLSATNATFVALYGPLSGASLGELVAWRAGFIPVMIGLISLLTVIRHTRTDEEAGRRELVGSTVVGRHATLVAALLATALANLATGLILVLGLIGQGQPAAGSLAMGTQFTAVGWIFAAVGGVAAQLTAGAGRARGIAIVVLGVAFLVRVVGDISGLSDGVLSWLSWISPLGLAQRIQPYGGERWWVLGPAVVLAALVAAAAVALSGRRDVGAGLLPDRLGPATAAPGLRSPLALAWRLHRGLLASWTLGFAVLGIVFGGVAKGVGDMMDGNQALQEIMLRLGGKAGIIDAYLAAILNLLGLIAAGYAVQAALKLRAEESAGHAEPLLAGAVGRFRWAASHLLFSALGPVLALVTAGVATGLVYGASVGEVGRQVPRALAGAVLQIPAVWVLAAVAVLLIGLLPRLAGIAWGALAVCVLLGLVGASLQLNQRLLDVSPFVHIPKVPGGTFSATPLVWLTAVAVLLGGAGLAGLRRRDVPTA</sequence>
<dbReference type="Proteomes" id="UP001595868">
    <property type="component" value="Unassembled WGS sequence"/>
</dbReference>